<feature type="compositionally biased region" description="Low complexity" evidence="1">
    <location>
        <begin position="431"/>
        <end position="440"/>
    </location>
</feature>
<feature type="compositionally biased region" description="Basic residues" evidence="1">
    <location>
        <begin position="500"/>
        <end position="516"/>
    </location>
</feature>
<dbReference type="AlphaFoldDB" id="A0AAN6WCG6"/>
<feature type="compositionally biased region" description="Basic residues" evidence="1">
    <location>
        <begin position="380"/>
        <end position="390"/>
    </location>
</feature>
<organism evidence="2 3">
    <name type="scientific">Triangularia setosa</name>
    <dbReference type="NCBI Taxonomy" id="2587417"/>
    <lineage>
        <taxon>Eukaryota</taxon>
        <taxon>Fungi</taxon>
        <taxon>Dikarya</taxon>
        <taxon>Ascomycota</taxon>
        <taxon>Pezizomycotina</taxon>
        <taxon>Sordariomycetes</taxon>
        <taxon>Sordariomycetidae</taxon>
        <taxon>Sordariales</taxon>
        <taxon>Podosporaceae</taxon>
        <taxon>Triangularia</taxon>
    </lineage>
</organism>
<comment type="caution">
    <text evidence="2">The sequence shown here is derived from an EMBL/GenBank/DDBJ whole genome shotgun (WGS) entry which is preliminary data.</text>
</comment>
<feature type="region of interest" description="Disordered" evidence="1">
    <location>
        <begin position="96"/>
        <end position="129"/>
    </location>
</feature>
<reference evidence="2" key="1">
    <citation type="journal article" date="2023" name="Mol. Phylogenet. Evol.">
        <title>Genome-scale phylogeny and comparative genomics of the fungal order Sordariales.</title>
        <authorList>
            <person name="Hensen N."/>
            <person name="Bonometti L."/>
            <person name="Westerberg I."/>
            <person name="Brannstrom I.O."/>
            <person name="Guillou S."/>
            <person name="Cros-Aarteil S."/>
            <person name="Calhoun S."/>
            <person name="Haridas S."/>
            <person name="Kuo A."/>
            <person name="Mondo S."/>
            <person name="Pangilinan J."/>
            <person name="Riley R."/>
            <person name="LaButti K."/>
            <person name="Andreopoulos B."/>
            <person name="Lipzen A."/>
            <person name="Chen C."/>
            <person name="Yan M."/>
            <person name="Daum C."/>
            <person name="Ng V."/>
            <person name="Clum A."/>
            <person name="Steindorff A."/>
            <person name="Ohm R.A."/>
            <person name="Martin F."/>
            <person name="Silar P."/>
            <person name="Natvig D.O."/>
            <person name="Lalanne C."/>
            <person name="Gautier V."/>
            <person name="Ament-Velasquez S.L."/>
            <person name="Kruys A."/>
            <person name="Hutchinson M.I."/>
            <person name="Powell A.J."/>
            <person name="Barry K."/>
            <person name="Miller A.N."/>
            <person name="Grigoriev I.V."/>
            <person name="Debuchy R."/>
            <person name="Gladieux P."/>
            <person name="Hiltunen Thoren M."/>
            <person name="Johannesson H."/>
        </authorList>
    </citation>
    <scope>NUCLEOTIDE SEQUENCE</scope>
    <source>
        <strain evidence="2">CBS 892.96</strain>
    </source>
</reference>
<accession>A0AAN6WCG6</accession>
<feature type="compositionally biased region" description="Acidic residues" evidence="1">
    <location>
        <begin position="520"/>
        <end position="531"/>
    </location>
</feature>
<feature type="compositionally biased region" description="Acidic residues" evidence="1">
    <location>
        <begin position="8"/>
        <end position="21"/>
    </location>
</feature>
<protein>
    <submittedName>
        <fullName evidence="2">Uncharacterized protein</fullName>
    </submittedName>
</protein>
<evidence type="ECO:0000256" key="1">
    <source>
        <dbReference type="SAM" id="MobiDB-lite"/>
    </source>
</evidence>
<dbReference type="Proteomes" id="UP001302321">
    <property type="component" value="Unassembled WGS sequence"/>
</dbReference>
<keyword evidence="3" id="KW-1185">Reference proteome</keyword>
<reference evidence="2" key="2">
    <citation type="submission" date="2023-05" db="EMBL/GenBank/DDBJ databases">
        <authorList>
            <consortium name="Lawrence Berkeley National Laboratory"/>
            <person name="Steindorff A."/>
            <person name="Hensen N."/>
            <person name="Bonometti L."/>
            <person name="Westerberg I."/>
            <person name="Brannstrom I.O."/>
            <person name="Guillou S."/>
            <person name="Cros-Aarteil S."/>
            <person name="Calhoun S."/>
            <person name="Haridas S."/>
            <person name="Kuo A."/>
            <person name="Mondo S."/>
            <person name="Pangilinan J."/>
            <person name="Riley R."/>
            <person name="Labutti K."/>
            <person name="Andreopoulos B."/>
            <person name="Lipzen A."/>
            <person name="Chen C."/>
            <person name="Yanf M."/>
            <person name="Daum C."/>
            <person name="Ng V."/>
            <person name="Clum A."/>
            <person name="Ohm R."/>
            <person name="Martin F."/>
            <person name="Silar P."/>
            <person name="Natvig D."/>
            <person name="Lalanne C."/>
            <person name="Gautier V."/>
            <person name="Ament-Velasquez S.L."/>
            <person name="Kruys A."/>
            <person name="Hutchinson M.I."/>
            <person name="Powell A.J."/>
            <person name="Barry K."/>
            <person name="Miller A.N."/>
            <person name="Grigoriev I.V."/>
            <person name="Debuchy R."/>
            <person name="Gladieux P."/>
            <person name="Thoren M.H."/>
            <person name="Johannesson H."/>
        </authorList>
    </citation>
    <scope>NUCLEOTIDE SEQUENCE</scope>
    <source>
        <strain evidence="2">CBS 892.96</strain>
    </source>
</reference>
<name>A0AAN6WCG6_9PEZI</name>
<sequence length="597" mass="63870">MAPREILDSEDDDDDFEDQDYGDTLMPIAGGAAPEAESVPEQQATAAPPLPSAINNVTNTSTLSTNPSFFEQVYEGQHIACDELLPAPTGDGIDTQITPMPPSTRKASRAEASAKKQAKSNDVVDLTTPQKPADASVWDFPGTAPSSVRSTPFVRKRTQVARTQDEDPYVFPSSTPARSSKRTRRSLSAAAESSPVALVPNATAPGMYVAQSELTPSQKERYATLSLPNSSASEFGVPQPTLPLQVEGTEVHKSSGVTLMTIMYTTPSRIGSSSGREVPFTGGASGENVTLAVCGQSSPDVLNDMAPPSTSSNKRKARSKTDMDPPTSTALGHKTKRRRTIQDDDEDGDFGAENANSYVPDEVSDEPIPVPEPQQEAKPQPKKKRGRKKKEPIPQPEEPVLEVGPREVYQPDTSVSISDGRDAPVSDVLEPEAVPEIVEPAPGPEPAVEEQPPPAKKKRARPMKADTAAKAQPVAIDIEGEAVEEHREPLAEVPANTQPKGKKTPAAKGKGGRKKKEVVVDSDEESDDGEEVNEKHNKPVPGKEVVKEVVIETKPEVKNVKDEKTAVGATPIKPAGYRVGLSKRSRIAPLLKSLKKA</sequence>
<feature type="compositionally biased region" description="Low complexity" evidence="1">
    <location>
        <begin position="55"/>
        <end position="64"/>
    </location>
</feature>
<feature type="region of interest" description="Disordered" evidence="1">
    <location>
        <begin position="159"/>
        <end position="193"/>
    </location>
</feature>
<evidence type="ECO:0000313" key="2">
    <source>
        <dbReference type="EMBL" id="KAK4178546.1"/>
    </source>
</evidence>
<dbReference type="EMBL" id="MU866136">
    <property type="protein sequence ID" value="KAK4178546.1"/>
    <property type="molecule type" value="Genomic_DNA"/>
</dbReference>
<proteinExistence type="predicted"/>
<feature type="region of interest" description="Disordered" evidence="1">
    <location>
        <begin position="297"/>
        <end position="545"/>
    </location>
</feature>
<evidence type="ECO:0000313" key="3">
    <source>
        <dbReference type="Proteomes" id="UP001302321"/>
    </source>
</evidence>
<gene>
    <name evidence="2" type="ORF">QBC36DRAFT_367859</name>
</gene>
<feature type="region of interest" description="Disordered" evidence="1">
    <location>
        <begin position="1"/>
        <end position="64"/>
    </location>
</feature>